<protein>
    <submittedName>
        <fullName evidence="1">Uncharacterized protein</fullName>
    </submittedName>
</protein>
<sequence length="65" mass="7753">MKRYLLFTFANYYPCGGFEDYIDIFDTIEDAHNYWINSPSNYRDTNCQIVDLKTLEIVKEDSLDN</sequence>
<gene>
    <name evidence="1" type="ORF">UFOVP387_65</name>
</gene>
<reference evidence="1" key="1">
    <citation type="submission" date="2020-05" db="EMBL/GenBank/DDBJ databases">
        <authorList>
            <person name="Chiriac C."/>
            <person name="Salcher M."/>
            <person name="Ghai R."/>
            <person name="Kavagutti S V."/>
        </authorList>
    </citation>
    <scope>NUCLEOTIDE SEQUENCE</scope>
</reference>
<organism evidence="1">
    <name type="scientific">uncultured Caudovirales phage</name>
    <dbReference type="NCBI Taxonomy" id="2100421"/>
    <lineage>
        <taxon>Viruses</taxon>
        <taxon>Duplodnaviria</taxon>
        <taxon>Heunggongvirae</taxon>
        <taxon>Uroviricota</taxon>
        <taxon>Caudoviricetes</taxon>
        <taxon>Peduoviridae</taxon>
        <taxon>Maltschvirus</taxon>
        <taxon>Maltschvirus maltsch</taxon>
    </lineage>
</organism>
<dbReference type="EMBL" id="LR798326">
    <property type="protein sequence ID" value="CAB5224373.1"/>
    <property type="molecule type" value="Genomic_DNA"/>
</dbReference>
<proteinExistence type="predicted"/>
<name>A0A6J7X1M9_9CAUD</name>
<accession>A0A6J7X1M9</accession>
<evidence type="ECO:0000313" key="1">
    <source>
        <dbReference type="EMBL" id="CAB5224373.1"/>
    </source>
</evidence>